<organism evidence="2 3">
    <name type="scientific">Desulfurispira natronophila</name>
    <dbReference type="NCBI Taxonomy" id="682562"/>
    <lineage>
        <taxon>Bacteria</taxon>
        <taxon>Pseudomonadati</taxon>
        <taxon>Chrysiogenota</taxon>
        <taxon>Chrysiogenia</taxon>
        <taxon>Chrysiogenales</taxon>
        <taxon>Chrysiogenaceae</taxon>
        <taxon>Desulfurispira</taxon>
    </lineage>
</organism>
<reference evidence="2 3" key="1">
    <citation type="submission" date="2020-08" db="EMBL/GenBank/DDBJ databases">
        <title>Genomic Encyclopedia of Type Strains, Phase IV (KMG-IV): sequencing the most valuable type-strain genomes for metagenomic binning, comparative biology and taxonomic classification.</title>
        <authorList>
            <person name="Goeker M."/>
        </authorList>
    </citation>
    <scope>NUCLEOTIDE SEQUENCE [LARGE SCALE GENOMIC DNA]</scope>
    <source>
        <strain evidence="2 3">DSM 22071</strain>
    </source>
</reference>
<evidence type="ECO:0000313" key="3">
    <source>
        <dbReference type="Proteomes" id="UP000528322"/>
    </source>
</evidence>
<gene>
    <name evidence="2" type="ORF">HNR37_002111</name>
</gene>
<name>A0A7W7Y6S2_9BACT</name>
<dbReference type="RefSeq" id="WP_183733893.1">
    <property type="nucleotide sequence ID" value="NZ_JACHID010000016.1"/>
</dbReference>
<evidence type="ECO:0000256" key="1">
    <source>
        <dbReference type="SAM" id="SignalP"/>
    </source>
</evidence>
<keyword evidence="1" id="KW-0732">Signal</keyword>
<comment type="caution">
    <text evidence="2">The sequence shown here is derived from an EMBL/GenBank/DDBJ whole genome shotgun (WGS) entry which is preliminary data.</text>
</comment>
<feature type="chain" id="PRO_5031364454" evidence="1">
    <location>
        <begin position="21"/>
        <end position="213"/>
    </location>
</feature>
<accession>A0A7W7Y6S2</accession>
<dbReference type="EMBL" id="JACHID010000016">
    <property type="protein sequence ID" value="MBB5022767.1"/>
    <property type="molecule type" value="Genomic_DNA"/>
</dbReference>
<dbReference type="AlphaFoldDB" id="A0A7W7Y6S2"/>
<dbReference type="Proteomes" id="UP000528322">
    <property type="component" value="Unassembled WGS sequence"/>
</dbReference>
<protein>
    <submittedName>
        <fullName evidence="2">Uncharacterized protein</fullName>
    </submittedName>
</protein>
<evidence type="ECO:0000313" key="2">
    <source>
        <dbReference type="EMBL" id="MBB5022767.1"/>
    </source>
</evidence>
<keyword evidence="3" id="KW-1185">Reference proteome</keyword>
<sequence length="213" mass="23723">MFRTALLSALIFTVVSVATAEILTVESTGVTLPGQGPAYKSLAIDRSRAKAVLSTITSLTRDEDEVNLSGITPVEALEMAQSFVEGYSIVNISEEDLLYQVHIAWNIDQRALESILFSRTLSKEVHCTILLYRIHDTGILWDTLDTLQAKSDVSMDKVLVMDDNKAMIALRTMVAPQQMLADLRQSYRIDMDNGCHVTIDKLDDEQRGKTYGH</sequence>
<feature type="signal peptide" evidence="1">
    <location>
        <begin position="1"/>
        <end position="20"/>
    </location>
</feature>
<proteinExistence type="predicted"/>